<evidence type="ECO:0000313" key="2">
    <source>
        <dbReference type="Proteomes" id="UP000238479"/>
    </source>
</evidence>
<comment type="caution">
    <text evidence="1">The sequence shown here is derived from an EMBL/GenBank/DDBJ whole genome shotgun (WGS) entry which is preliminary data.</text>
</comment>
<name>A0A2P6QKC9_ROSCH</name>
<organism evidence="1 2">
    <name type="scientific">Rosa chinensis</name>
    <name type="common">China rose</name>
    <dbReference type="NCBI Taxonomy" id="74649"/>
    <lineage>
        <taxon>Eukaryota</taxon>
        <taxon>Viridiplantae</taxon>
        <taxon>Streptophyta</taxon>
        <taxon>Embryophyta</taxon>
        <taxon>Tracheophyta</taxon>
        <taxon>Spermatophyta</taxon>
        <taxon>Magnoliopsida</taxon>
        <taxon>eudicotyledons</taxon>
        <taxon>Gunneridae</taxon>
        <taxon>Pentapetalae</taxon>
        <taxon>rosids</taxon>
        <taxon>fabids</taxon>
        <taxon>Rosales</taxon>
        <taxon>Rosaceae</taxon>
        <taxon>Rosoideae</taxon>
        <taxon>Rosoideae incertae sedis</taxon>
        <taxon>Rosa</taxon>
    </lineage>
</organism>
<protein>
    <submittedName>
        <fullName evidence="1">Uncharacterized protein</fullName>
    </submittedName>
</protein>
<accession>A0A2P6QKC9</accession>
<dbReference type="AlphaFoldDB" id="A0A2P6QKC9"/>
<sequence length="51" mass="6195">MNDLEIVCCYLRKSVCQSIYVDFLISFVRDFGAWIPLRHMSKMRDFYSFHI</sequence>
<gene>
    <name evidence="1" type="ORF">RchiOBHm_Chr5g0071061</name>
</gene>
<keyword evidence="2" id="KW-1185">Reference proteome</keyword>
<proteinExistence type="predicted"/>
<reference evidence="1 2" key="1">
    <citation type="journal article" date="2018" name="Nat. Genet.">
        <title>The Rosa genome provides new insights in the design of modern roses.</title>
        <authorList>
            <person name="Bendahmane M."/>
        </authorList>
    </citation>
    <scope>NUCLEOTIDE SEQUENCE [LARGE SCALE GENOMIC DNA]</scope>
    <source>
        <strain evidence="2">cv. Old Blush</strain>
    </source>
</reference>
<dbReference type="Proteomes" id="UP000238479">
    <property type="component" value="Chromosome 5"/>
</dbReference>
<dbReference type="Gramene" id="PRQ34622">
    <property type="protein sequence ID" value="PRQ34622"/>
    <property type="gene ID" value="RchiOBHm_Chr5g0071061"/>
</dbReference>
<evidence type="ECO:0000313" key="1">
    <source>
        <dbReference type="EMBL" id="PRQ34622.1"/>
    </source>
</evidence>
<dbReference type="EMBL" id="PDCK01000043">
    <property type="protein sequence ID" value="PRQ34622.1"/>
    <property type="molecule type" value="Genomic_DNA"/>
</dbReference>